<dbReference type="InterPro" id="IPR001055">
    <property type="entry name" value="Adrenodoxin-like"/>
</dbReference>
<dbReference type="EMBL" id="FXTY01000009">
    <property type="protein sequence ID" value="SMP33556.1"/>
    <property type="molecule type" value="Genomic_DNA"/>
</dbReference>
<feature type="domain" description="2Fe-2S ferredoxin-type" evidence="5">
    <location>
        <begin position="2"/>
        <end position="105"/>
    </location>
</feature>
<dbReference type="CDD" id="cd00207">
    <property type="entry name" value="fer2"/>
    <property type="match status" value="1"/>
</dbReference>
<proteinExistence type="predicted"/>
<evidence type="ECO:0000256" key="3">
    <source>
        <dbReference type="ARBA" id="ARBA00023004"/>
    </source>
</evidence>
<evidence type="ECO:0000313" key="7">
    <source>
        <dbReference type="Proteomes" id="UP001157961"/>
    </source>
</evidence>
<dbReference type="PROSITE" id="PS51085">
    <property type="entry name" value="2FE2S_FER_2"/>
    <property type="match status" value="1"/>
</dbReference>
<keyword evidence="4" id="KW-0411">Iron-sulfur</keyword>
<dbReference type="PANTHER" id="PTHR23426">
    <property type="entry name" value="FERREDOXIN/ADRENODOXIN"/>
    <property type="match status" value="1"/>
</dbReference>
<organism evidence="6 7">
    <name type="scientific">Shimia sagamensis</name>
    <dbReference type="NCBI Taxonomy" id="1566352"/>
    <lineage>
        <taxon>Bacteria</taxon>
        <taxon>Pseudomonadati</taxon>
        <taxon>Pseudomonadota</taxon>
        <taxon>Alphaproteobacteria</taxon>
        <taxon>Rhodobacterales</taxon>
        <taxon>Roseobacteraceae</taxon>
    </lineage>
</organism>
<protein>
    <submittedName>
        <fullName evidence="6">Ferredoxin, 2Fe-2S</fullName>
    </submittedName>
</protein>
<gene>
    <name evidence="6" type="ORF">SAMN06265373_10993</name>
</gene>
<reference evidence="6 7" key="1">
    <citation type="submission" date="2017-05" db="EMBL/GenBank/DDBJ databases">
        <authorList>
            <person name="Varghese N."/>
            <person name="Submissions S."/>
        </authorList>
    </citation>
    <scope>NUCLEOTIDE SEQUENCE [LARGE SCALE GENOMIC DNA]</scope>
    <source>
        <strain evidence="6 7">DSM 29734</strain>
    </source>
</reference>
<dbReference type="Pfam" id="PF00111">
    <property type="entry name" value="Fer2"/>
    <property type="match status" value="1"/>
</dbReference>
<dbReference type="PRINTS" id="PR00355">
    <property type="entry name" value="ADRENODOXIN"/>
</dbReference>
<evidence type="ECO:0000259" key="5">
    <source>
        <dbReference type="PROSITE" id="PS51085"/>
    </source>
</evidence>
<dbReference type="RefSeq" id="WP_283427594.1">
    <property type="nucleotide sequence ID" value="NZ_FXTY01000009.1"/>
</dbReference>
<dbReference type="InterPro" id="IPR036010">
    <property type="entry name" value="2Fe-2S_ferredoxin-like_sf"/>
</dbReference>
<accession>A0ABY1PFZ7</accession>
<evidence type="ECO:0000256" key="1">
    <source>
        <dbReference type="ARBA" id="ARBA00022714"/>
    </source>
</evidence>
<evidence type="ECO:0000313" key="6">
    <source>
        <dbReference type="EMBL" id="SMP33556.1"/>
    </source>
</evidence>
<keyword evidence="3" id="KW-0408">Iron</keyword>
<keyword evidence="7" id="KW-1185">Reference proteome</keyword>
<evidence type="ECO:0000256" key="4">
    <source>
        <dbReference type="ARBA" id="ARBA00023014"/>
    </source>
</evidence>
<dbReference type="Gene3D" id="3.10.20.30">
    <property type="match status" value="1"/>
</dbReference>
<sequence length="106" mass="11346">MVKLKFVQSNGTEIETDAALGMSVMQAAVNAGVNEIAAECGGACACGTCHCVLPQEWFDRVAAPQDDEIDMLEFVIEPQPTSRLSCQIVVSEDLQGMEINVPDSQV</sequence>
<dbReference type="InterPro" id="IPR001041">
    <property type="entry name" value="2Fe-2S_ferredoxin-type"/>
</dbReference>
<name>A0ABY1PFZ7_9RHOB</name>
<dbReference type="Proteomes" id="UP001157961">
    <property type="component" value="Unassembled WGS sequence"/>
</dbReference>
<keyword evidence="1" id="KW-0001">2Fe-2S</keyword>
<dbReference type="PANTHER" id="PTHR23426:SF67">
    <property type="entry name" value="2FE-2S FERREDOXIN-TYPE DOMAIN-CONTAINING PROTEIN"/>
    <property type="match status" value="1"/>
</dbReference>
<dbReference type="InterPro" id="IPR012675">
    <property type="entry name" value="Beta-grasp_dom_sf"/>
</dbReference>
<comment type="caution">
    <text evidence="6">The sequence shown here is derived from an EMBL/GenBank/DDBJ whole genome shotgun (WGS) entry which is preliminary data.</text>
</comment>
<dbReference type="SUPFAM" id="SSF54292">
    <property type="entry name" value="2Fe-2S ferredoxin-like"/>
    <property type="match status" value="1"/>
</dbReference>
<keyword evidence="2" id="KW-0479">Metal-binding</keyword>
<evidence type="ECO:0000256" key="2">
    <source>
        <dbReference type="ARBA" id="ARBA00022723"/>
    </source>
</evidence>